<dbReference type="AlphaFoldDB" id="A0A347SQ68"/>
<dbReference type="KEGG" id="lbm:DS830_01045"/>
<evidence type="ECO:0000256" key="1">
    <source>
        <dbReference type="ARBA" id="ARBA00023125"/>
    </source>
</evidence>
<dbReference type="Pfam" id="PF00440">
    <property type="entry name" value="TetR_N"/>
    <property type="match status" value="1"/>
</dbReference>
<dbReference type="Proteomes" id="UP000284822">
    <property type="component" value="Unassembled WGS sequence"/>
</dbReference>
<dbReference type="PROSITE" id="PS50977">
    <property type="entry name" value="HTH_TETR_2"/>
    <property type="match status" value="1"/>
</dbReference>
<accession>A0A347SQ68</accession>
<dbReference type="Gene3D" id="1.10.357.10">
    <property type="entry name" value="Tetracycline Repressor, domain 2"/>
    <property type="match status" value="1"/>
</dbReference>
<gene>
    <name evidence="2" type="ORF">DS832_09495</name>
</gene>
<dbReference type="InterPro" id="IPR009057">
    <property type="entry name" value="Homeodomain-like_sf"/>
</dbReference>
<evidence type="ECO:0000313" key="2">
    <source>
        <dbReference type="EMBL" id="RHW44191.1"/>
    </source>
</evidence>
<reference evidence="2 3" key="1">
    <citation type="submission" date="2018-07" db="EMBL/GenBank/DDBJ databases">
        <title>Genome sequences of six Lactobacillus spp. isolated from bumble bee guts.</title>
        <authorList>
            <person name="Motta E.V.S."/>
            <person name="Moran N.A."/>
        </authorList>
    </citation>
    <scope>NUCLEOTIDE SEQUENCE [LARGE SCALE GENOMIC DNA]</scope>
    <source>
        <strain evidence="2 3">LV-8.1</strain>
    </source>
</reference>
<proteinExistence type="predicted"/>
<keyword evidence="1" id="KW-0238">DNA-binding</keyword>
<dbReference type="SUPFAM" id="SSF46689">
    <property type="entry name" value="Homeodomain-like"/>
    <property type="match status" value="1"/>
</dbReference>
<dbReference type="EMBL" id="QOCS01000035">
    <property type="protein sequence ID" value="RHW44191.1"/>
    <property type="molecule type" value="Genomic_DNA"/>
</dbReference>
<dbReference type="RefSeq" id="WP_118907957.1">
    <property type="nucleotide sequence ID" value="NZ_CP031513.1"/>
</dbReference>
<dbReference type="GO" id="GO:0003677">
    <property type="term" value="F:DNA binding"/>
    <property type="evidence" value="ECO:0007669"/>
    <property type="project" value="UniProtKB-UniRule"/>
</dbReference>
<name>A0A347SQ68_9LACO</name>
<comment type="caution">
    <text evidence="2">The sequence shown here is derived from an EMBL/GenBank/DDBJ whole genome shotgun (WGS) entry which is preliminary data.</text>
</comment>
<evidence type="ECO:0000313" key="3">
    <source>
        <dbReference type="Proteomes" id="UP000284822"/>
    </source>
</evidence>
<organism evidence="2 3">
    <name type="scientific">Bombilactobacillus bombi</name>
    <dbReference type="NCBI Taxonomy" id="1303590"/>
    <lineage>
        <taxon>Bacteria</taxon>
        <taxon>Bacillati</taxon>
        <taxon>Bacillota</taxon>
        <taxon>Bacilli</taxon>
        <taxon>Lactobacillales</taxon>
        <taxon>Lactobacillaceae</taxon>
        <taxon>Bombilactobacillus</taxon>
    </lineage>
</organism>
<protein>
    <submittedName>
        <fullName evidence="2">TetR/AcrR family transcriptional regulator</fullName>
    </submittedName>
</protein>
<sequence>MPSSTFTNLKPEKRQRIFQALLTEFSQYPLSQSQVARIVKQADIARGSFYKYFTNLLDAYQYVLQQSIFQLHTKLAQKLTVDNQDTIANFYHYTVEFAHQLKTSQYKDFYRLFWQENQYYLQSHAAIEMTNFKFFQHLTLKVANQAIKNPRQNQVIIQLLRQVSHEAIKEILSGKDEEQVLQNLKIILKVISAGLQQEEG</sequence>
<dbReference type="InterPro" id="IPR001647">
    <property type="entry name" value="HTH_TetR"/>
</dbReference>